<organism evidence="1 2">
    <name type="scientific">Lacticaseibacillus manihotivorans DSM 13343 = JCM 12514</name>
    <dbReference type="NCBI Taxonomy" id="1423769"/>
    <lineage>
        <taxon>Bacteria</taxon>
        <taxon>Bacillati</taxon>
        <taxon>Bacillota</taxon>
        <taxon>Bacilli</taxon>
        <taxon>Lactobacillales</taxon>
        <taxon>Lactobacillaceae</taxon>
        <taxon>Lacticaseibacillus</taxon>
    </lineage>
</organism>
<dbReference type="AlphaFoldDB" id="A0A0R1QK13"/>
<sequence>MTLIEKRFKKRLIDKEMSQKEVADHFGWSSQYLRQLLKGMTAGPAADTNLEKVKDYMGLK</sequence>
<dbReference type="InterPro" id="IPR001387">
    <property type="entry name" value="Cro/C1-type_HTH"/>
</dbReference>
<evidence type="ECO:0000313" key="2">
    <source>
        <dbReference type="Proteomes" id="UP000051790"/>
    </source>
</evidence>
<dbReference type="InterPro" id="IPR010982">
    <property type="entry name" value="Lambda_DNA-bd_dom_sf"/>
</dbReference>
<dbReference type="Gene3D" id="1.10.260.40">
    <property type="entry name" value="lambda repressor-like DNA-binding domains"/>
    <property type="match status" value="1"/>
</dbReference>
<dbReference type="PATRIC" id="fig|1423769.4.peg.2012"/>
<evidence type="ECO:0000313" key="1">
    <source>
        <dbReference type="EMBL" id="KRL42554.1"/>
    </source>
</evidence>
<comment type="caution">
    <text evidence="1">The sequence shown here is derived from an EMBL/GenBank/DDBJ whole genome shotgun (WGS) entry which is preliminary data.</text>
</comment>
<dbReference type="Proteomes" id="UP000051790">
    <property type="component" value="Unassembled WGS sequence"/>
</dbReference>
<dbReference type="GO" id="GO:0003677">
    <property type="term" value="F:DNA binding"/>
    <property type="evidence" value="ECO:0007669"/>
    <property type="project" value="InterPro"/>
</dbReference>
<name>A0A0R1QK13_9LACO</name>
<protein>
    <recommendedName>
        <fullName evidence="3">HTH cro/C1-type domain-containing protein</fullName>
    </recommendedName>
</protein>
<dbReference type="CDD" id="cd00093">
    <property type="entry name" value="HTH_XRE"/>
    <property type="match status" value="1"/>
</dbReference>
<evidence type="ECO:0008006" key="3">
    <source>
        <dbReference type="Google" id="ProtNLM"/>
    </source>
</evidence>
<dbReference type="EMBL" id="AZEU01000226">
    <property type="protein sequence ID" value="KRL42554.1"/>
    <property type="molecule type" value="Genomic_DNA"/>
</dbReference>
<reference evidence="1 2" key="1">
    <citation type="journal article" date="2015" name="Genome Announc.">
        <title>Expanding the biotechnology potential of lactobacilli through comparative genomics of 213 strains and associated genera.</title>
        <authorList>
            <person name="Sun Z."/>
            <person name="Harris H.M."/>
            <person name="McCann A."/>
            <person name="Guo C."/>
            <person name="Argimon S."/>
            <person name="Zhang W."/>
            <person name="Yang X."/>
            <person name="Jeffery I.B."/>
            <person name="Cooney J.C."/>
            <person name="Kagawa T.F."/>
            <person name="Liu W."/>
            <person name="Song Y."/>
            <person name="Salvetti E."/>
            <person name="Wrobel A."/>
            <person name="Rasinkangas P."/>
            <person name="Parkhill J."/>
            <person name="Rea M.C."/>
            <person name="O'Sullivan O."/>
            <person name="Ritari J."/>
            <person name="Douillard F.P."/>
            <person name="Paul Ross R."/>
            <person name="Yang R."/>
            <person name="Briner A.E."/>
            <person name="Felis G.E."/>
            <person name="de Vos W.M."/>
            <person name="Barrangou R."/>
            <person name="Klaenhammer T.R."/>
            <person name="Caufield P.W."/>
            <person name="Cui Y."/>
            <person name="Zhang H."/>
            <person name="O'Toole P.W."/>
        </authorList>
    </citation>
    <scope>NUCLEOTIDE SEQUENCE [LARGE SCALE GENOMIC DNA]</scope>
    <source>
        <strain evidence="1 2">DSM 13343</strain>
    </source>
</reference>
<dbReference type="RefSeq" id="WP_054717025.1">
    <property type="nucleotide sequence ID" value="NZ_AZEU01000226.1"/>
</dbReference>
<keyword evidence="2" id="KW-1185">Reference proteome</keyword>
<accession>A0A0R1QK13</accession>
<gene>
    <name evidence="1" type="ORF">FD01_GL001874</name>
</gene>
<dbReference type="SUPFAM" id="SSF47413">
    <property type="entry name" value="lambda repressor-like DNA-binding domains"/>
    <property type="match status" value="1"/>
</dbReference>
<proteinExistence type="predicted"/>
<dbReference type="OrthoDB" id="2307887at2"/>